<proteinExistence type="predicted"/>
<dbReference type="GeneID" id="26236653"/>
<dbReference type="EMBL" id="AKCU01000503">
    <property type="protein sequence ID" value="EKV05357.1"/>
    <property type="molecule type" value="Genomic_DNA"/>
</dbReference>
<reference evidence="3" key="1">
    <citation type="journal article" date="2012" name="BMC Genomics">
        <title>Genome sequence of the necrotrophic fungus Penicillium digitatum, the main postharvest pathogen of citrus.</title>
        <authorList>
            <person name="Marcet-Houben M."/>
            <person name="Ballester A.-R."/>
            <person name="de la Fuente B."/>
            <person name="Harries E."/>
            <person name="Marcos J.F."/>
            <person name="Gonzalez-Candelas L."/>
            <person name="Gabaldon T."/>
        </authorList>
    </citation>
    <scope>NUCLEOTIDE SEQUENCE [LARGE SCALE GENOMIC DNA]</scope>
    <source>
        <strain evidence="3">Pd1 / CECT 20795</strain>
    </source>
</reference>
<comment type="caution">
    <text evidence="2">The sequence shown here is derived from an EMBL/GenBank/DDBJ whole genome shotgun (WGS) entry which is preliminary data.</text>
</comment>
<sequence>MVTIAFTSMFAKRHAYRLASTTTADIANWDHYVQSDTSADVYVPSIWPDSALMEKRVPMLTLAGQKTYHVLQCALKRRKKSLSVKESSSAKNKNGKRNGNENGETNVVGVVALGVVASAGVEGVRWILIARVFFGDIAWHGVRCGFGKGFTGFSVSFHLWFLR</sequence>
<dbReference type="KEGG" id="pdp:PDIP_83390"/>
<dbReference type="AlphaFoldDB" id="K9FBD6"/>
<evidence type="ECO:0000313" key="3">
    <source>
        <dbReference type="Proteomes" id="UP000009886"/>
    </source>
</evidence>
<name>K9FBD6_PEND1</name>
<dbReference type="RefSeq" id="XP_014532495.2">
    <property type="nucleotide sequence ID" value="XM_014677009.2"/>
</dbReference>
<dbReference type="VEuPathDB" id="FungiDB:PDIP_83390"/>
<evidence type="ECO:0000313" key="2">
    <source>
        <dbReference type="EMBL" id="EKV05357.1"/>
    </source>
</evidence>
<dbReference type="HOGENOM" id="CLU_1627641_0_0_1"/>
<organism evidence="2 3">
    <name type="scientific">Penicillium digitatum (strain Pd1 / CECT 20795)</name>
    <name type="common">Green mold</name>
    <dbReference type="NCBI Taxonomy" id="1170230"/>
    <lineage>
        <taxon>Eukaryota</taxon>
        <taxon>Fungi</taxon>
        <taxon>Dikarya</taxon>
        <taxon>Ascomycota</taxon>
        <taxon>Pezizomycotina</taxon>
        <taxon>Eurotiomycetes</taxon>
        <taxon>Eurotiomycetidae</taxon>
        <taxon>Eurotiales</taxon>
        <taxon>Aspergillaceae</taxon>
        <taxon>Penicillium</taxon>
    </lineage>
</organism>
<gene>
    <name evidence="2" type="ORF">PDIP_83390</name>
</gene>
<protein>
    <submittedName>
        <fullName evidence="2">Uncharacterized protein</fullName>
    </submittedName>
</protein>
<dbReference type="Proteomes" id="UP000009886">
    <property type="component" value="Unassembled WGS sequence"/>
</dbReference>
<evidence type="ECO:0000256" key="1">
    <source>
        <dbReference type="SAM" id="MobiDB-lite"/>
    </source>
</evidence>
<feature type="region of interest" description="Disordered" evidence="1">
    <location>
        <begin position="82"/>
        <end position="102"/>
    </location>
</feature>
<accession>K9FBD6</accession>